<sequence length="143" mass="16431">MYTRKFPAFLIRNQFEQKSLGIARSRKQKRRFQVLPIVRKERFRTISAEGILLQIFSRTSLTGSWLPPKKSQSVRARVWRNLCETVLEKSYEFLTLNSTLDLREAFSEGSVAKCRCFEGPLFVAGGLVTSASPPFRLNSRIKG</sequence>
<name>A0A4Y2DWX7_ARAVE</name>
<dbReference type="EMBL" id="BGPR01000444">
    <property type="protein sequence ID" value="GBM20569.1"/>
    <property type="molecule type" value="Genomic_DNA"/>
</dbReference>
<evidence type="ECO:0000313" key="2">
    <source>
        <dbReference type="Proteomes" id="UP000499080"/>
    </source>
</evidence>
<organism evidence="1 2">
    <name type="scientific">Araneus ventricosus</name>
    <name type="common">Orbweaver spider</name>
    <name type="synonym">Epeira ventricosa</name>
    <dbReference type="NCBI Taxonomy" id="182803"/>
    <lineage>
        <taxon>Eukaryota</taxon>
        <taxon>Metazoa</taxon>
        <taxon>Ecdysozoa</taxon>
        <taxon>Arthropoda</taxon>
        <taxon>Chelicerata</taxon>
        <taxon>Arachnida</taxon>
        <taxon>Araneae</taxon>
        <taxon>Araneomorphae</taxon>
        <taxon>Entelegynae</taxon>
        <taxon>Araneoidea</taxon>
        <taxon>Araneidae</taxon>
        <taxon>Araneus</taxon>
    </lineage>
</organism>
<accession>A0A4Y2DWX7</accession>
<dbReference type="Proteomes" id="UP000499080">
    <property type="component" value="Unassembled WGS sequence"/>
</dbReference>
<keyword evidence="2" id="KW-1185">Reference proteome</keyword>
<dbReference type="AlphaFoldDB" id="A0A4Y2DWX7"/>
<reference evidence="1 2" key="1">
    <citation type="journal article" date="2019" name="Sci. Rep.">
        <title>Orb-weaving spider Araneus ventricosus genome elucidates the spidroin gene catalogue.</title>
        <authorList>
            <person name="Kono N."/>
            <person name="Nakamura H."/>
            <person name="Ohtoshi R."/>
            <person name="Moran D.A.P."/>
            <person name="Shinohara A."/>
            <person name="Yoshida Y."/>
            <person name="Fujiwara M."/>
            <person name="Mori M."/>
            <person name="Tomita M."/>
            <person name="Arakawa K."/>
        </authorList>
    </citation>
    <scope>NUCLEOTIDE SEQUENCE [LARGE SCALE GENOMIC DNA]</scope>
</reference>
<comment type="caution">
    <text evidence="1">The sequence shown here is derived from an EMBL/GenBank/DDBJ whole genome shotgun (WGS) entry which is preliminary data.</text>
</comment>
<evidence type="ECO:0000313" key="1">
    <source>
        <dbReference type="EMBL" id="GBM20569.1"/>
    </source>
</evidence>
<proteinExistence type="predicted"/>
<gene>
    <name evidence="1" type="ORF">AVEN_261693_1</name>
</gene>
<protein>
    <submittedName>
        <fullName evidence="1">Uncharacterized protein</fullName>
    </submittedName>
</protein>